<proteinExistence type="predicted"/>
<feature type="transmembrane region" description="Helical" evidence="1">
    <location>
        <begin position="7"/>
        <end position="30"/>
    </location>
</feature>
<gene>
    <name evidence="2" type="ORF">RGE70_09980</name>
</gene>
<keyword evidence="1" id="KW-0812">Transmembrane</keyword>
<protein>
    <submittedName>
        <fullName evidence="2">Uncharacterized protein</fullName>
    </submittedName>
</protein>
<reference evidence="2 3" key="1">
    <citation type="submission" date="2023-10" db="EMBL/GenBank/DDBJ databases">
        <title>Complete genome sequence of Shewanella sp. DAU334.</title>
        <authorList>
            <person name="Lee Y.-S."/>
            <person name="Jeong H.-R."/>
            <person name="Hwang E.-J."/>
            <person name="Choi Y.-L."/>
            <person name="Kim G.-D."/>
        </authorList>
    </citation>
    <scope>NUCLEOTIDE SEQUENCE [LARGE SCALE GENOMIC DNA]</scope>
    <source>
        <strain evidence="2 3">DAU334</strain>
    </source>
</reference>
<keyword evidence="1" id="KW-0472">Membrane</keyword>
<sequence length="61" mass="6348">MEAKKKGAGLILVLIITIFVVIAGLTHFGILPSFTDALCKMAADPGSIVIEGCNPKIVNGH</sequence>
<dbReference type="Proteomes" id="UP001529491">
    <property type="component" value="Chromosome"/>
</dbReference>
<evidence type="ECO:0000256" key="1">
    <source>
        <dbReference type="SAM" id="Phobius"/>
    </source>
</evidence>
<keyword evidence="1" id="KW-1133">Transmembrane helix</keyword>
<evidence type="ECO:0000313" key="2">
    <source>
        <dbReference type="EMBL" id="WOT03683.1"/>
    </source>
</evidence>
<keyword evidence="3" id="KW-1185">Reference proteome</keyword>
<accession>A0ABZ0JTQ3</accession>
<organism evidence="2 3">
    <name type="scientific">Shewanella youngdeokensis</name>
    <dbReference type="NCBI Taxonomy" id="2999068"/>
    <lineage>
        <taxon>Bacteria</taxon>
        <taxon>Pseudomonadati</taxon>
        <taxon>Pseudomonadota</taxon>
        <taxon>Gammaproteobacteria</taxon>
        <taxon>Alteromonadales</taxon>
        <taxon>Shewanellaceae</taxon>
        <taxon>Shewanella</taxon>
    </lineage>
</organism>
<evidence type="ECO:0000313" key="3">
    <source>
        <dbReference type="Proteomes" id="UP001529491"/>
    </source>
</evidence>
<name>A0ABZ0JTQ3_9GAMM</name>
<dbReference type="EMBL" id="CP136522">
    <property type="protein sequence ID" value="WOT03683.1"/>
    <property type="molecule type" value="Genomic_DNA"/>
</dbReference>
<dbReference type="RefSeq" id="WP_310471308.1">
    <property type="nucleotide sequence ID" value="NZ_CP136522.1"/>
</dbReference>